<dbReference type="AlphaFoldDB" id="A0A8X7SCR7"/>
<name>A0A8X7SCR7_BRACI</name>
<organism evidence="1 2">
    <name type="scientific">Brassica carinata</name>
    <name type="common">Ethiopian mustard</name>
    <name type="synonym">Abyssinian cabbage</name>
    <dbReference type="NCBI Taxonomy" id="52824"/>
    <lineage>
        <taxon>Eukaryota</taxon>
        <taxon>Viridiplantae</taxon>
        <taxon>Streptophyta</taxon>
        <taxon>Embryophyta</taxon>
        <taxon>Tracheophyta</taxon>
        <taxon>Spermatophyta</taxon>
        <taxon>Magnoliopsida</taxon>
        <taxon>eudicotyledons</taxon>
        <taxon>Gunneridae</taxon>
        <taxon>Pentapetalae</taxon>
        <taxon>rosids</taxon>
        <taxon>malvids</taxon>
        <taxon>Brassicales</taxon>
        <taxon>Brassicaceae</taxon>
        <taxon>Brassiceae</taxon>
        <taxon>Brassica</taxon>
    </lineage>
</organism>
<keyword evidence="2" id="KW-1185">Reference proteome</keyword>
<dbReference type="SUPFAM" id="SSF56219">
    <property type="entry name" value="DNase I-like"/>
    <property type="match status" value="1"/>
</dbReference>
<dbReference type="EMBL" id="JAAMPC010000007">
    <property type="protein sequence ID" value="KAG2304729.1"/>
    <property type="molecule type" value="Genomic_DNA"/>
</dbReference>
<protein>
    <recommendedName>
        <fullName evidence="3">Exo_endo_phos domain-containing protein</fullName>
    </recommendedName>
</protein>
<evidence type="ECO:0008006" key="3">
    <source>
        <dbReference type="Google" id="ProtNLM"/>
    </source>
</evidence>
<comment type="caution">
    <text evidence="1">The sequence shown here is derived from an EMBL/GenBank/DDBJ whole genome shotgun (WGS) entry which is preliminary data.</text>
</comment>
<gene>
    <name evidence="1" type="ORF">Bca52824_033380</name>
</gene>
<dbReference type="Gene3D" id="3.60.10.10">
    <property type="entry name" value="Endonuclease/exonuclease/phosphatase"/>
    <property type="match status" value="1"/>
</dbReference>
<dbReference type="OrthoDB" id="1110142at2759"/>
<dbReference type="Proteomes" id="UP000886595">
    <property type="component" value="Unassembled WGS sequence"/>
</dbReference>
<evidence type="ECO:0000313" key="1">
    <source>
        <dbReference type="EMBL" id="KAG2304729.1"/>
    </source>
</evidence>
<reference evidence="1 2" key="1">
    <citation type="submission" date="2020-02" db="EMBL/GenBank/DDBJ databases">
        <authorList>
            <person name="Ma Q."/>
            <person name="Huang Y."/>
            <person name="Song X."/>
            <person name="Pei D."/>
        </authorList>
    </citation>
    <scope>NUCLEOTIDE SEQUENCE [LARGE SCALE GENOMIC DNA]</scope>
    <source>
        <strain evidence="1">Sxm20200214</strain>
        <tissue evidence="1">Leaf</tissue>
    </source>
</reference>
<accession>A0A8X7SCR7</accession>
<evidence type="ECO:0000313" key="2">
    <source>
        <dbReference type="Proteomes" id="UP000886595"/>
    </source>
</evidence>
<proteinExistence type="predicted"/>
<dbReference type="InterPro" id="IPR036691">
    <property type="entry name" value="Endo/exonu/phosph_ase_sf"/>
</dbReference>
<sequence length="110" mass="12787">MSFIYGDHVRHRRHVFWDLLRDISLSRNGGWFLVGDFNELMNNSEKLGGPVRDENTFFGFRALKRDCCLKEAPNSGDIYSWGGVREIFTNGVKEKVWIQCRLDRAFGNAE</sequence>